<evidence type="ECO:0000256" key="1">
    <source>
        <dbReference type="SAM" id="MobiDB-lite"/>
    </source>
</evidence>
<sequence>MTIPYSAASIGVGRRPEDRTQPGGDTPASGTARKARMLRKYRIMAELADGSIQDSENIGPAIPAFECAFSAFARGTLIRTPQGQVAVEDLMPGCEIDTAEYGPQKLIWIGSMTMVPNVAGVPAPTCRVTRIMPDAFGMERPMTNLMAGPGARLLSRPANLRDSFGGDRVLSPVRDLADGVNVVEITPPAAITVYHLCLQQHATITAGGLDFETFHPGIGFERQMGAQMLDLFLSFFPHIRAPGDFGPLAHLRLPFSWGGQIDAA</sequence>
<dbReference type="Proteomes" id="UP000322545">
    <property type="component" value="Unassembled WGS sequence"/>
</dbReference>
<dbReference type="EMBL" id="FRCB01000006">
    <property type="protein sequence ID" value="SHM30967.1"/>
    <property type="molecule type" value="Genomic_DNA"/>
</dbReference>
<dbReference type="Pfam" id="PF13403">
    <property type="entry name" value="Hint_2"/>
    <property type="match status" value="1"/>
</dbReference>
<evidence type="ECO:0000313" key="3">
    <source>
        <dbReference type="EMBL" id="SHM30967.1"/>
    </source>
</evidence>
<keyword evidence="4" id="KW-1185">Reference proteome</keyword>
<dbReference type="InterPro" id="IPR028992">
    <property type="entry name" value="Hedgehog/Intein_dom"/>
</dbReference>
<evidence type="ECO:0000313" key="4">
    <source>
        <dbReference type="Proteomes" id="UP000322545"/>
    </source>
</evidence>
<proteinExistence type="predicted"/>
<reference evidence="3 4" key="1">
    <citation type="submission" date="2016-11" db="EMBL/GenBank/DDBJ databases">
        <authorList>
            <person name="Varghese N."/>
            <person name="Submissions S."/>
        </authorList>
    </citation>
    <scope>NUCLEOTIDE SEQUENCE [LARGE SCALE GENOMIC DNA]</scope>
    <source>
        <strain evidence="3 4">DSM 28249</strain>
    </source>
</reference>
<feature type="domain" description="Hedgehog/Intein (Hint)" evidence="2">
    <location>
        <begin position="71"/>
        <end position="217"/>
    </location>
</feature>
<feature type="region of interest" description="Disordered" evidence="1">
    <location>
        <begin position="1"/>
        <end position="31"/>
    </location>
</feature>
<gene>
    <name evidence="3" type="ORF">SAMN05443432_106104</name>
</gene>
<dbReference type="RefSeq" id="WP_149779932.1">
    <property type="nucleotide sequence ID" value="NZ_FRCB01000006.1"/>
</dbReference>
<accession>A0A1M7HS67</accession>
<organism evidence="3 4">
    <name type="scientific">Roseovarius litoreus</name>
    <dbReference type="NCBI Taxonomy" id="1155722"/>
    <lineage>
        <taxon>Bacteria</taxon>
        <taxon>Pseudomonadati</taxon>
        <taxon>Pseudomonadota</taxon>
        <taxon>Alphaproteobacteria</taxon>
        <taxon>Rhodobacterales</taxon>
        <taxon>Roseobacteraceae</taxon>
        <taxon>Roseovarius</taxon>
    </lineage>
</organism>
<evidence type="ECO:0000259" key="2">
    <source>
        <dbReference type="Pfam" id="PF13403"/>
    </source>
</evidence>
<name>A0A1M7HS67_9RHOB</name>
<protein>
    <submittedName>
        <fullName evidence="3">Hint domain-containing protein</fullName>
    </submittedName>
</protein>
<dbReference type="AlphaFoldDB" id="A0A1M7HS67"/>